<keyword evidence="1" id="KW-0812">Transmembrane</keyword>
<evidence type="ECO:0000313" key="2">
    <source>
        <dbReference type="EMBL" id="RDV07140.1"/>
    </source>
</evidence>
<dbReference type="RefSeq" id="WP_115548686.1">
    <property type="nucleotide sequence ID" value="NZ_QRGP01000001.1"/>
</dbReference>
<dbReference type="Pfam" id="PF11188">
    <property type="entry name" value="DUF2975"/>
    <property type="match status" value="1"/>
</dbReference>
<sequence>MARSGTPIARWSLWLRPLISSVLLLLISVIGLDLYLALQASSSRQALGFVLLVRLPIVFYLAAIWSMRLATSQLAQGVTFDRLLPKMLTRVGWALALGAVSSVLISPLLQRAMLGNHFGGLAAFDPAAIAVGLVGLLLAILARLLEQAADMRSELDEIL</sequence>
<dbReference type="Proteomes" id="UP000263833">
    <property type="component" value="Unassembled WGS sequence"/>
</dbReference>
<gene>
    <name evidence="2" type="ORF">DXH95_07120</name>
</gene>
<dbReference type="EMBL" id="QRGP01000001">
    <property type="protein sequence ID" value="RDV07140.1"/>
    <property type="molecule type" value="Genomic_DNA"/>
</dbReference>
<comment type="caution">
    <text evidence="2">The sequence shown here is derived from an EMBL/GenBank/DDBJ whole genome shotgun (WGS) entry which is preliminary data.</text>
</comment>
<name>A0A371BHW1_9SPHN</name>
<reference evidence="3" key="1">
    <citation type="submission" date="2018-08" db="EMBL/GenBank/DDBJ databases">
        <authorList>
            <person name="Kim S.-J."/>
            <person name="Jung G.-Y."/>
        </authorList>
    </citation>
    <scope>NUCLEOTIDE SEQUENCE [LARGE SCALE GENOMIC DNA]</scope>
    <source>
        <strain evidence="3">GY_G</strain>
    </source>
</reference>
<dbReference type="OrthoDB" id="7563564at2"/>
<feature type="transmembrane region" description="Helical" evidence="1">
    <location>
        <begin position="47"/>
        <end position="67"/>
    </location>
</feature>
<evidence type="ECO:0000313" key="3">
    <source>
        <dbReference type="Proteomes" id="UP000263833"/>
    </source>
</evidence>
<evidence type="ECO:0000256" key="1">
    <source>
        <dbReference type="SAM" id="Phobius"/>
    </source>
</evidence>
<dbReference type="InterPro" id="IPR021354">
    <property type="entry name" value="DUF2975"/>
</dbReference>
<feature type="transmembrane region" description="Helical" evidence="1">
    <location>
        <begin position="121"/>
        <end position="145"/>
    </location>
</feature>
<organism evidence="2 3">
    <name type="scientific">Sphingorhabdus pulchriflava</name>
    <dbReference type="NCBI Taxonomy" id="2292257"/>
    <lineage>
        <taxon>Bacteria</taxon>
        <taxon>Pseudomonadati</taxon>
        <taxon>Pseudomonadota</taxon>
        <taxon>Alphaproteobacteria</taxon>
        <taxon>Sphingomonadales</taxon>
        <taxon>Sphingomonadaceae</taxon>
        <taxon>Sphingorhabdus</taxon>
    </lineage>
</organism>
<feature type="transmembrane region" description="Helical" evidence="1">
    <location>
        <begin position="14"/>
        <end position="35"/>
    </location>
</feature>
<accession>A0A371BHW1</accession>
<proteinExistence type="predicted"/>
<keyword evidence="1" id="KW-0472">Membrane</keyword>
<protein>
    <submittedName>
        <fullName evidence="2">DUF2975 domain-containing protein</fullName>
    </submittedName>
</protein>
<dbReference type="AlphaFoldDB" id="A0A371BHW1"/>
<keyword evidence="1" id="KW-1133">Transmembrane helix</keyword>
<feature type="transmembrane region" description="Helical" evidence="1">
    <location>
        <begin position="87"/>
        <end position="109"/>
    </location>
</feature>
<keyword evidence="3" id="KW-1185">Reference proteome</keyword>